<evidence type="ECO:0000256" key="4">
    <source>
        <dbReference type="ARBA" id="ARBA00022776"/>
    </source>
</evidence>
<dbReference type="SUPFAM" id="SSF75704">
    <property type="entry name" value="Mitotic arrest deficient-like 1, Mad1"/>
    <property type="match status" value="1"/>
</dbReference>
<evidence type="ECO:0000256" key="2">
    <source>
        <dbReference type="ARBA" id="ARBA00008029"/>
    </source>
</evidence>
<dbReference type="Gene3D" id="3.30.457.60">
    <property type="match status" value="1"/>
</dbReference>
<dbReference type="AlphaFoldDB" id="A0A132AE26"/>
<feature type="coiled-coil region" evidence="7">
    <location>
        <begin position="623"/>
        <end position="693"/>
    </location>
</feature>
<keyword evidence="7" id="KW-0175">Coiled coil</keyword>
<dbReference type="OrthoDB" id="331602at2759"/>
<evidence type="ECO:0000256" key="5">
    <source>
        <dbReference type="ARBA" id="ARBA00023242"/>
    </source>
</evidence>
<accession>A0A132AE26</accession>
<dbReference type="GO" id="GO:0007094">
    <property type="term" value="P:mitotic spindle assembly checkpoint signaling"/>
    <property type="evidence" value="ECO:0007669"/>
    <property type="project" value="InterPro"/>
</dbReference>
<reference evidence="9 10" key="1">
    <citation type="journal article" date="2015" name="Parasit. Vectors">
        <title>Draft genome of the scabies mite.</title>
        <authorList>
            <person name="Rider S.D.Jr."/>
            <person name="Morgan M.S."/>
            <person name="Arlian L.G."/>
        </authorList>
    </citation>
    <scope>NUCLEOTIDE SEQUENCE [LARGE SCALE GENOMIC DNA]</scope>
    <source>
        <strain evidence="9">Arlian Lab</strain>
    </source>
</reference>
<keyword evidence="4" id="KW-0498">Mitosis</keyword>
<protein>
    <submittedName>
        <fullName evidence="9">Mitotic spindle assembly checkpoint protein MAD1-like protein</fullName>
    </submittedName>
</protein>
<feature type="region of interest" description="Disordered" evidence="8">
    <location>
        <begin position="1"/>
        <end position="65"/>
    </location>
</feature>
<dbReference type="GO" id="GO:0072686">
    <property type="term" value="C:mitotic spindle"/>
    <property type="evidence" value="ECO:0007669"/>
    <property type="project" value="TreeGrafter"/>
</dbReference>
<dbReference type="GO" id="GO:0051315">
    <property type="term" value="P:attachment of mitotic spindle microtubules to kinetochore"/>
    <property type="evidence" value="ECO:0007669"/>
    <property type="project" value="TreeGrafter"/>
</dbReference>
<feature type="coiled-coil region" evidence="7">
    <location>
        <begin position="539"/>
        <end position="590"/>
    </location>
</feature>
<name>A0A132AE26_SARSC</name>
<dbReference type="VEuPathDB" id="VectorBase:SSCA002874"/>
<comment type="subcellular location">
    <subcellularLocation>
        <location evidence="1">Nucleus</location>
    </subcellularLocation>
</comment>
<keyword evidence="3" id="KW-0132">Cell division</keyword>
<dbReference type="InterPro" id="IPR008672">
    <property type="entry name" value="Mad1"/>
</dbReference>
<organism evidence="9 10">
    <name type="scientific">Sarcoptes scabiei</name>
    <name type="common">Itch mite</name>
    <name type="synonym">Acarus scabiei</name>
    <dbReference type="NCBI Taxonomy" id="52283"/>
    <lineage>
        <taxon>Eukaryota</taxon>
        <taxon>Metazoa</taxon>
        <taxon>Ecdysozoa</taxon>
        <taxon>Arthropoda</taxon>
        <taxon>Chelicerata</taxon>
        <taxon>Arachnida</taxon>
        <taxon>Acari</taxon>
        <taxon>Acariformes</taxon>
        <taxon>Sarcoptiformes</taxon>
        <taxon>Astigmata</taxon>
        <taxon>Psoroptidia</taxon>
        <taxon>Sarcoptoidea</taxon>
        <taxon>Sarcoptidae</taxon>
        <taxon>Sarcoptinae</taxon>
        <taxon>Sarcoptes</taxon>
    </lineage>
</organism>
<dbReference type="GO" id="GO:0051301">
    <property type="term" value="P:cell division"/>
    <property type="evidence" value="ECO:0007669"/>
    <property type="project" value="UniProtKB-KW"/>
</dbReference>
<dbReference type="Gene3D" id="6.10.250.90">
    <property type="match status" value="1"/>
</dbReference>
<evidence type="ECO:0000256" key="6">
    <source>
        <dbReference type="ARBA" id="ARBA00023306"/>
    </source>
</evidence>
<gene>
    <name evidence="9" type="ORF">QR98_0077160</name>
</gene>
<evidence type="ECO:0000256" key="3">
    <source>
        <dbReference type="ARBA" id="ARBA00022618"/>
    </source>
</evidence>
<sequence length="785" mass="91697">MESKIPKISVGKIQPPSTISRIPNLTGIKRPSSFFPSSAVKNPIPSTGIKKPRNDLPPSRIPNTAFKRTTPLTLLRTKSRSDLEHDDLILATKLDFPDNTTPPENKAASFKASVSTLDSNTKISSLFDQNKSKESKLSSEISSSTFSKSREITKESKATSPIVNWDSINKETEIVSYKAKINLLQKELEELQSKNLRFRIDSQVNETKLRNNNEALQNKISELQKQIDDNRRKEEKMGQDYERLAQDHAEQSLKIEQNKSEYEKEISKLNENLMDLKAKEERIRSEFLLERNDLLRKNNDQMNEIERLRMENDMHNQKEYNFESKNNEIDSIKADLCEAESIIKQLQSELKSFKDGKKLEAILEGEIQQLRSTKEENIMLRNNLDLLSNVKSENVLLNEKVSGLEKSIELLTEQLRQKNIDMHDLEANRMKLKKWTEIIGIDLPELVVDKINKLEENLTMIKTENEIIISENKSFKEKALEQELRCQTLQSSLEDANRKLIKNEELLQDSERKYLFQLKMSEYYRNISTSKTPTENEENIKLSKLIDDYKEMVAKLEHQLQEEREVLKDLDSLRKENEDLQNELKLIKELNPHICMNSSMLNVSVAQTNEEQFRVMHLIDNPISHEIQKRNELIEKLKNENEKLKCLVELLERGTKTINTESIDEAVKHRFEIQKLQTSLEQSKKHFQVLKQNFKQTCDTFRMACLELTGYQIDNIAKNKYRLRHKYALHNEFIVEMDGKIIKLFRNDATKKYEEKIQQFIDEHGSYPAFFASYSLELFQSQTLF</sequence>
<dbReference type="GO" id="GO:0005635">
    <property type="term" value="C:nuclear envelope"/>
    <property type="evidence" value="ECO:0007669"/>
    <property type="project" value="TreeGrafter"/>
</dbReference>
<evidence type="ECO:0000256" key="8">
    <source>
        <dbReference type="SAM" id="MobiDB-lite"/>
    </source>
</evidence>
<dbReference type="EMBL" id="JXLN01013225">
    <property type="protein sequence ID" value="KPM09183.1"/>
    <property type="molecule type" value="Genomic_DNA"/>
</dbReference>
<keyword evidence="6" id="KW-0131">Cell cycle</keyword>
<evidence type="ECO:0000256" key="1">
    <source>
        <dbReference type="ARBA" id="ARBA00004123"/>
    </source>
</evidence>
<proteinExistence type="inferred from homology"/>
<comment type="caution">
    <text evidence="9">The sequence shown here is derived from an EMBL/GenBank/DDBJ whole genome shotgun (WGS) entry which is preliminary data.</text>
</comment>
<dbReference type="PANTHER" id="PTHR23168:SF0">
    <property type="entry name" value="MITOTIC SPINDLE ASSEMBLY CHECKPOINT PROTEIN MAD1"/>
    <property type="match status" value="1"/>
</dbReference>
<dbReference type="GO" id="GO:0000776">
    <property type="term" value="C:kinetochore"/>
    <property type="evidence" value="ECO:0007669"/>
    <property type="project" value="TreeGrafter"/>
</dbReference>
<feature type="coiled-coil region" evidence="7">
    <location>
        <begin position="174"/>
        <end position="318"/>
    </location>
</feature>
<keyword evidence="5" id="KW-0539">Nucleus</keyword>
<comment type="similarity">
    <text evidence="2">Belongs to the MAD1 family.</text>
</comment>
<evidence type="ECO:0000313" key="10">
    <source>
        <dbReference type="Proteomes" id="UP000616769"/>
    </source>
</evidence>
<evidence type="ECO:0000256" key="7">
    <source>
        <dbReference type="SAM" id="Coils"/>
    </source>
</evidence>
<dbReference type="Pfam" id="PF05557">
    <property type="entry name" value="MAD"/>
    <property type="match status" value="1"/>
</dbReference>
<dbReference type="Proteomes" id="UP000616769">
    <property type="component" value="Unassembled WGS sequence"/>
</dbReference>
<dbReference type="PANTHER" id="PTHR23168">
    <property type="entry name" value="MITOTIC SPINDLE ASSEMBLY CHECKPOINT PROTEIN MAD1 MITOTIC ARREST DEFICIENT-LIKE PROTEIN 1"/>
    <property type="match status" value="1"/>
</dbReference>
<evidence type="ECO:0000313" key="9">
    <source>
        <dbReference type="EMBL" id="KPM09183.1"/>
    </source>
</evidence>
<feature type="coiled-coil region" evidence="7">
    <location>
        <begin position="394"/>
        <end position="513"/>
    </location>
</feature>